<evidence type="ECO:0000313" key="1">
    <source>
        <dbReference type="EMBL" id="PIS42349.1"/>
    </source>
</evidence>
<dbReference type="CDD" id="cd06558">
    <property type="entry name" value="crotonase-like"/>
    <property type="match status" value="1"/>
</dbReference>
<dbReference type="GO" id="GO:0003824">
    <property type="term" value="F:catalytic activity"/>
    <property type="evidence" value="ECO:0007669"/>
    <property type="project" value="UniProtKB-ARBA"/>
</dbReference>
<dbReference type="EMBL" id="PEXU01000047">
    <property type="protein sequence ID" value="PIS42349.1"/>
    <property type="molecule type" value="Genomic_DNA"/>
</dbReference>
<dbReference type="PANTHER" id="PTHR11941:SF54">
    <property type="entry name" value="ENOYL-COA HYDRATASE, MITOCHONDRIAL"/>
    <property type="match status" value="1"/>
</dbReference>
<name>A0A2H0YVN4_9BACT</name>
<dbReference type="AlphaFoldDB" id="A0A2H0YVN4"/>
<evidence type="ECO:0000313" key="2">
    <source>
        <dbReference type="Proteomes" id="UP000231542"/>
    </source>
</evidence>
<sequence>MRMNLQFTELKPYGRNAVLLLKRPPLNILNQAMCEELSHFLLMEFPIKEFDLLVLASEGEYFCAGADIGEHFPEKVGKMLPVFNNLCRTVAEFPLPTVAIVSGKCLGGGAELVRACRKVIALNPKTLYFGVPEIKLACYPPFGLAVFPRLSKDITSTIRFLLTGKILKGEEPWQLEDMRVMGLIDETFTGTLENLIEQLDFRSVAELPKISSLFGEVLHIDETTVAQALADVQQHTAKLSSFVLNQATSVLTHCAQNAKTLTEALEFSETVYLQELAPHPDYAEGLTAFKKKREPVYQRTG</sequence>
<dbReference type="SUPFAM" id="SSF52096">
    <property type="entry name" value="ClpP/crotonase"/>
    <property type="match status" value="1"/>
</dbReference>
<dbReference type="InterPro" id="IPR029045">
    <property type="entry name" value="ClpP/crotonase-like_dom_sf"/>
</dbReference>
<dbReference type="Pfam" id="PF00378">
    <property type="entry name" value="ECH_1"/>
    <property type="match status" value="1"/>
</dbReference>
<evidence type="ECO:0008006" key="3">
    <source>
        <dbReference type="Google" id="ProtNLM"/>
    </source>
</evidence>
<dbReference type="PANTHER" id="PTHR11941">
    <property type="entry name" value="ENOYL-COA HYDRATASE-RELATED"/>
    <property type="match status" value="1"/>
</dbReference>
<proteinExistence type="predicted"/>
<reference evidence="1 2" key="1">
    <citation type="submission" date="2017-09" db="EMBL/GenBank/DDBJ databases">
        <title>Depth-based differentiation of microbial function through sediment-hosted aquifers and enrichment of novel symbionts in the deep terrestrial subsurface.</title>
        <authorList>
            <person name="Probst A.J."/>
            <person name="Ladd B."/>
            <person name="Jarett J.K."/>
            <person name="Geller-Mcgrath D.E."/>
            <person name="Sieber C.M."/>
            <person name="Emerson J.B."/>
            <person name="Anantharaman K."/>
            <person name="Thomas B.C."/>
            <person name="Malmstrom R."/>
            <person name="Stieglmeier M."/>
            <person name="Klingl A."/>
            <person name="Woyke T."/>
            <person name="Ryan C.M."/>
            <person name="Banfield J.F."/>
        </authorList>
    </citation>
    <scope>NUCLEOTIDE SEQUENCE [LARGE SCALE GENOMIC DNA]</scope>
    <source>
        <strain evidence="1">CG08_land_8_20_14_0_20_40_16</strain>
    </source>
</reference>
<accession>A0A2H0YVN4</accession>
<dbReference type="InterPro" id="IPR001753">
    <property type="entry name" value="Enoyl-CoA_hydra/iso"/>
</dbReference>
<comment type="caution">
    <text evidence="1">The sequence shown here is derived from an EMBL/GenBank/DDBJ whole genome shotgun (WGS) entry which is preliminary data.</text>
</comment>
<dbReference type="Proteomes" id="UP000231542">
    <property type="component" value="Unassembled WGS sequence"/>
</dbReference>
<dbReference type="GO" id="GO:0006635">
    <property type="term" value="P:fatty acid beta-oxidation"/>
    <property type="evidence" value="ECO:0007669"/>
    <property type="project" value="TreeGrafter"/>
</dbReference>
<gene>
    <name evidence="1" type="ORF">COT24_03960</name>
</gene>
<protein>
    <recommendedName>
        <fullName evidence="3">Enoyl-CoA hydratase</fullName>
    </recommendedName>
</protein>
<organism evidence="1 2">
    <name type="scientific">Candidatus Kerfeldbacteria bacterium CG08_land_8_20_14_0_20_40_16</name>
    <dbReference type="NCBI Taxonomy" id="2014244"/>
    <lineage>
        <taxon>Bacteria</taxon>
        <taxon>Candidatus Kerfeldiibacteriota</taxon>
    </lineage>
</organism>
<dbReference type="Gene3D" id="3.90.226.10">
    <property type="entry name" value="2-enoyl-CoA Hydratase, Chain A, domain 1"/>
    <property type="match status" value="1"/>
</dbReference>